<dbReference type="SUPFAM" id="SSF52172">
    <property type="entry name" value="CheY-like"/>
    <property type="match status" value="1"/>
</dbReference>
<gene>
    <name evidence="11" type="primary">glrR</name>
    <name evidence="11" type="ORF">PTQ40_23440</name>
</gene>
<dbReference type="InterPro" id="IPR002078">
    <property type="entry name" value="Sigma_54_int"/>
</dbReference>
<evidence type="ECO:0000256" key="4">
    <source>
        <dbReference type="ARBA" id="ARBA00023012"/>
    </source>
</evidence>
<dbReference type="GO" id="GO:0006355">
    <property type="term" value="P:regulation of DNA-templated transcription"/>
    <property type="evidence" value="ECO:0007669"/>
    <property type="project" value="InterPro"/>
</dbReference>
<dbReference type="Pfam" id="PF00072">
    <property type="entry name" value="Response_reg"/>
    <property type="match status" value="1"/>
</dbReference>
<dbReference type="RefSeq" id="WP_042945800.1">
    <property type="nucleotide sequence ID" value="NZ_CABGYI010000001.1"/>
</dbReference>
<keyword evidence="4" id="KW-0902">Two-component regulatory system</keyword>
<dbReference type="CDD" id="cd00009">
    <property type="entry name" value="AAA"/>
    <property type="match status" value="1"/>
</dbReference>
<evidence type="ECO:0000256" key="5">
    <source>
        <dbReference type="ARBA" id="ARBA00023015"/>
    </source>
</evidence>
<evidence type="ECO:0000313" key="12">
    <source>
        <dbReference type="Proteomes" id="UP001249822"/>
    </source>
</evidence>
<feature type="modified residue" description="4-aspartylphosphate" evidence="8">
    <location>
        <position position="57"/>
    </location>
</feature>
<feature type="domain" description="Sigma-54 factor interaction" evidence="9">
    <location>
        <begin position="137"/>
        <end position="366"/>
    </location>
</feature>
<evidence type="ECO:0000259" key="9">
    <source>
        <dbReference type="PROSITE" id="PS50045"/>
    </source>
</evidence>
<protein>
    <submittedName>
        <fullName evidence="11">Two-component system response regulator GlrR</fullName>
    </submittedName>
</protein>
<dbReference type="NCBIfam" id="NF011695">
    <property type="entry name" value="PRK15115.1"/>
    <property type="match status" value="1"/>
</dbReference>
<dbReference type="PROSITE" id="PS00676">
    <property type="entry name" value="SIGMA54_INTERACT_2"/>
    <property type="match status" value="1"/>
</dbReference>
<evidence type="ECO:0000256" key="2">
    <source>
        <dbReference type="ARBA" id="ARBA00022741"/>
    </source>
</evidence>
<dbReference type="InterPro" id="IPR001789">
    <property type="entry name" value="Sig_transdc_resp-reg_receiver"/>
</dbReference>
<dbReference type="FunFam" id="1.10.10.60:FF:000111">
    <property type="entry name" value="Two-component system response regulator GlrR"/>
    <property type="match status" value="1"/>
</dbReference>
<dbReference type="InterPro" id="IPR025943">
    <property type="entry name" value="Sigma_54_int_dom_ATP-bd_2"/>
</dbReference>
<dbReference type="InterPro" id="IPR025662">
    <property type="entry name" value="Sigma_54_int_dom_ATP-bd_1"/>
</dbReference>
<keyword evidence="3" id="KW-0067">ATP-binding</keyword>
<dbReference type="Gene3D" id="3.40.50.300">
    <property type="entry name" value="P-loop containing nucleotide triphosphate hydrolases"/>
    <property type="match status" value="1"/>
</dbReference>
<dbReference type="PANTHER" id="PTHR32071:SF116">
    <property type="entry name" value="TRANSCRIPTIONAL REGULATORY PROTEIN GLRR"/>
    <property type="match status" value="1"/>
</dbReference>
<dbReference type="PROSITE" id="PS00688">
    <property type="entry name" value="SIGMA54_INTERACT_3"/>
    <property type="match status" value="1"/>
</dbReference>
<dbReference type="GO" id="GO:0005524">
    <property type="term" value="F:ATP binding"/>
    <property type="evidence" value="ECO:0007669"/>
    <property type="project" value="UniProtKB-KW"/>
</dbReference>
<dbReference type="PROSITE" id="PS50110">
    <property type="entry name" value="RESPONSE_REGULATORY"/>
    <property type="match status" value="1"/>
</dbReference>
<dbReference type="InterPro" id="IPR011006">
    <property type="entry name" value="CheY-like_superfamily"/>
</dbReference>
<dbReference type="InterPro" id="IPR058031">
    <property type="entry name" value="AAA_lid_NorR"/>
</dbReference>
<dbReference type="InterPro" id="IPR003593">
    <property type="entry name" value="AAA+_ATPase"/>
</dbReference>
<dbReference type="Gene3D" id="1.10.8.60">
    <property type="match status" value="1"/>
</dbReference>
<dbReference type="PROSITE" id="PS00675">
    <property type="entry name" value="SIGMA54_INTERACT_1"/>
    <property type="match status" value="1"/>
</dbReference>
<sequence length="445" mass="49370">MTIRKPARLLLVDDDPGLLKLLGMRLVSEGYSVLTAESGPEALRTLSRDKVDLVVSDLRMDEMDGLQLFSEIQKVQPGMPVIILTAHGSIPDAVAATQQGVFSFLTKPVDKDALYKAIDDALEQSAPTTDERWRQAIVTRSPLMERLLEQAGMVAQSDVSVLINGQSGTGKEIVAQAIHNASPRRDKPFVAINCGALPEQLLESELFGHARGAFTGAVSNREGLFQAAEGGTLFLDEIGDMPVALQVKLLRVLQERKVRPLGSNRDIDIDVRIISATHRDLPKAMARGEFREDLFYRLNVVNLKIPPLAERTEDIPLLANHLLRQSADRHKPFVRSFSTDAMKRLMAAKWPGNVRQLVNVIEQCVALTSSPVISDALVEQALEGENTALPTFVEARNQFELNYLRKLLQITKGNVTHAARMAGRNRTEFYKLLSRHELDANDFKE</sequence>
<keyword evidence="2" id="KW-0547">Nucleotide-binding</keyword>
<name>A0AB35Q0A1_9ENTR</name>
<dbReference type="GO" id="GO:0000160">
    <property type="term" value="P:phosphorelay signal transduction system"/>
    <property type="evidence" value="ECO:0007669"/>
    <property type="project" value="UniProtKB-KW"/>
</dbReference>
<dbReference type="Pfam" id="PF25601">
    <property type="entry name" value="AAA_lid_14"/>
    <property type="match status" value="1"/>
</dbReference>
<keyword evidence="6" id="KW-0238">DNA-binding</keyword>
<reference evidence="11" key="2">
    <citation type="submission" date="2023-01" db="EMBL/GenBank/DDBJ databases">
        <authorList>
            <person name="Du H."/>
            <person name="Wan W."/>
        </authorList>
    </citation>
    <scope>NUCLEOTIDE SEQUENCE</scope>
    <source>
        <strain evidence="11">HD1688</strain>
    </source>
</reference>
<evidence type="ECO:0000259" key="10">
    <source>
        <dbReference type="PROSITE" id="PS50110"/>
    </source>
</evidence>
<evidence type="ECO:0000256" key="6">
    <source>
        <dbReference type="ARBA" id="ARBA00023125"/>
    </source>
</evidence>
<keyword evidence="7" id="KW-0804">Transcription</keyword>
<feature type="domain" description="Response regulatory" evidence="10">
    <location>
        <begin position="8"/>
        <end position="122"/>
    </location>
</feature>
<dbReference type="SMART" id="SM00448">
    <property type="entry name" value="REC"/>
    <property type="match status" value="1"/>
</dbReference>
<dbReference type="GO" id="GO:0003677">
    <property type="term" value="F:DNA binding"/>
    <property type="evidence" value="ECO:0007669"/>
    <property type="project" value="UniProtKB-KW"/>
</dbReference>
<keyword evidence="1 8" id="KW-0597">Phosphoprotein</keyword>
<dbReference type="FunFam" id="3.40.50.300:FF:000006">
    <property type="entry name" value="DNA-binding transcriptional regulator NtrC"/>
    <property type="match status" value="1"/>
</dbReference>
<evidence type="ECO:0000256" key="7">
    <source>
        <dbReference type="ARBA" id="ARBA00023163"/>
    </source>
</evidence>
<dbReference type="EMBL" id="JAQSKY010000022">
    <property type="protein sequence ID" value="MDS7901929.1"/>
    <property type="molecule type" value="Genomic_DNA"/>
</dbReference>
<dbReference type="PROSITE" id="PS50045">
    <property type="entry name" value="SIGMA54_INTERACT_4"/>
    <property type="match status" value="1"/>
</dbReference>
<evidence type="ECO:0000256" key="1">
    <source>
        <dbReference type="ARBA" id="ARBA00022553"/>
    </source>
</evidence>
<dbReference type="InterPro" id="IPR009057">
    <property type="entry name" value="Homeodomain-like_sf"/>
</dbReference>
<dbReference type="FunFam" id="1.10.8.60:FF:000034">
    <property type="entry name" value="Two-component system response regulator GlrR"/>
    <property type="match status" value="1"/>
</dbReference>
<evidence type="ECO:0000256" key="8">
    <source>
        <dbReference type="PROSITE-ProRule" id="PRU00169"/>
    </source>
</evidence>
<dbReference type="SMART" id="SM00382">
    <property type="entry name" value="AAA"/>
    <property type="match status" value="1"/>
</dbReference>
<dbReference type="PANTHER" id="PTHR32071">
    <property type="entry name" value="TRANSCRIPTIONAL REGULATORY PROTEIN"/>
    <property type="match status" value="1"/>
</dbReference>
<accession>A0AB35Q0A1</accession>
<proteinExistence type="predicted"/>
<dbReference type="Proteomes" id="UP001249822">
    <property type="component" value="Unassembled WGS sequence"/>
</dbReference>
<dbReference type="SUPFAM" id="SSF52540">
    <property type="entry name" value="P-loop containing nucleoside triphosphate hydrolases"/>
    <property type="match status" value="1"/>
</dbReference>
<dbReference type="Gene3D" id="1.10.10.60">
    <property type="entry name" value="Homeodomain-like"/>
    <property type="match status" value="1"/>
</dbReference>
<dbReference type="AlphaFoldDB" id="A0AB35Q0A1"/>
<organism evidence="11 12">
    <name type="scientific">Klebsiella michiganensis</name>
    <dbReference type="NCBI Taxonomy" id="1134687"/>
    <lineage>
        <taxon>Bacteria</taxon>
        <taxon>Pseudomonadati</taxon>
        <taxon>Pseudomonadota</taxon>
        <taxon>Gammaproteobacteria</taxon>
        <taxon>Enterobacterales</taxon>
        <taxon>Enterobacteriaceae</taxon>
        <taxon>Klebsiella/Raoultella group</taxon>
        <taxon>Klebsiella</taxon>
    </lineage>
</organism>
<dbReference type="Pfam" id="PF00158">
    <property type="entry name" value="Sigma54_activat"/>
    <property type="match status" value="1"/>
</dbReference>
<dbReference type="InterPro" id="IPR025944">
    <property type="entry name" value="Sigma_54_int_dom_CS"/>
</dbReference>
<keyword evidence="5" id="KW-0805">Transcription regulation</keyword>
<reference evidence="11" key="1">
    <citation type="journal article" date="2023" name="Front. Microbiol.">
        <title>Genomic characterization of carbapenem-resistant Klebsiella oxytoca complex in China: a multi-center study.</title>
        <authorList>
            <person name="Wan W."/>
            <person name="Yang X."/>
            <person name="Yu H."/>
            <person name="Wang M."/>
            <person name="Jia W."/>
            <person name="Huang B."/>
            <person name="Qu F."/>
            <person name="Shan B."/>
            <person name="Tang Y.W."/>
            <person name="Chen L."/>
            <person name="Du H."/>
        </authorList>
    </citation>
    <scope>NUCLEOTIDE SEQUENCE</scope>
    <source>
        <strain evidence="11">HD1688</strain>
    </source>
</reference>
<dbReference type="InterPro" id="IPR027417">
    <property type="entry name" value="P-loop_NTPase"/>
</dbReference>
<dbReference type="Gene3D" id="3.40.50.2300">
    <property type="match status" value="1"/>
</dbReference>
<comment type="caution">
    <text evidence="11">The sequence shown here is derived from an EMBL/GenBank/DDBJ whole genome shotgun (WGS) entry which is preliminary data.</text>
</comment>
<dbReference type="FunFam" id="3.40.50.2300:FF:000018">
    <property type="entry name" value="DNA-binding transcriptional regulator NtrC"/>
    <property type="match status" value="1"/>
</dbReference>
<evidence type="ECO:0000256" key="3">
    <source>
        <dbReference type="ARBA" id="ARBA00022840"/>
    </source>
</evidence>
<evidence type="ECO:0000313" key="11">
    <source>
        <dbReference type="EMBL" id="MDS7901929.1"/>
    </source>
</evidence>
<dbReference type="SUPFAM" id="SSF46689">
    <property type="entry name" value="Homeodomain-like"/>
    <property type="match status" value="1"/>
</dbReference>